<feature type="compositionally biased region" description="Basic and acidic residues" evidence="1">
    <location>
        <begin position="859"/>
        <end position="882"/>
    </location>
</feature>
<feature type="region of interest" description="Disordered" evidence="1">
    <location>
        <begin position="406"/>
        <end position="494"/>
    </location>
</feature>
<evidence type="ECO:0000259" key="2">
    <source>
        <dbReference type="Pfam" id="PF25510"/>
    </source>
</evidence>
<name>A0A6F9DJL5_9ASCI</name>
<feature type="compositionally biased region" description="Polar residues" evidence="1">
    <location>
        <begin position="848"/>
        <end position="858"/>
    </location>
</feature>
<dbReference type="EMBL" id="LR787358">
    <property type="protein sequence ID" value="CAB3263220.1"/>
    <property type="molecule type" value="mRNA"/>
</dbReference>
<dbReference type="InterPro" id="IPR036572">
    <property type="entry name" value="Doublecortin_dom_sf"/>
</dbReference>
<dbReference type="Pfam" id="PF25510">
    <property type="entry name" value="Ubiquitin_DCDC1"/>
    <property type="match status" value="1"/>
</dbReference>
<feature type="compositionally biased region" description="Basic and acidic residues" evidence="1">
    <location>
        <begin position="268"/>
        <end position="279"/>
    </location>
</feature>
<dbReference type="GO" id="GO:0008017">
    <property type="term" value="F:microtubule binding"/>
    <property type="evidence" value="ECO:0007669"/>
    <property type="project" value="InterPro"/>
</dbReference>
<organism evidence="3">
    <name type="scientific">Phallusia mammillata</name>
    <dbReference type="NCBI Taxonomy" id="59560"/>
    <lineage>
        <taxon>Eukaryota</taxon>
        <taxon>Metazoa</taxon>
        <taxon>Chordata</taxon>
        <taxon>Tunicata</taxon>
        <taxon>Ascidiacea</taxon>
        <taxon>Phlebobranchia</taxon>
        <taxon>Ascidiidae</taxon>
        <taxon>Phallusia</taxon>
    </lineage>
</organism>
<feature type="compositionally biased region" description="Polar residues" evidence="1">
    <location>
        <begin position="455"/>
        <end position="466"/>
    </location>
</feature>
<feature type="compositionally biased region" description="Polar residues" evidence="1">
    <location>
        <begin position="406"/>
        <end position="425"/>
    </location>
</feature>
<evidence type="ECO:0000313" key="3">
    <source>
        <dbReference type="EMBL" id="CAB3263220.1"/>
    </source>
</evidence>
<dbReference type="GO" id="GO:0035556">
    <property type="term" value="P:intracellular signal transduction"/>
    <property type="evidence" value="ECO:0007669"/>
    <property type="project" value="InterPro"/>
</dbReference>
<feature type="region of interest" description="Disordered" evidence="1">
    <location>
        <begin position="255"/>
        <end position="279"/>
    </location>
</feature>
<gene>
    <name evidence="3" type="primary">LOC104266468</name>
</gene>
<sequence length="1176" mass="133019">MSKRDLWPKDAQTWLINQNGQIYSRAFPGLALSLDNSRPITVKFKNGDIVEGFAVTILKKYQGDPSQKWSFTASGHIHTLTQSEQVLTHLDANQIADIQDHVNQKEQPDSQSGFSLTPAQNATGGNREYTNEDMPVSLIVADRLPYKDSKSKCQRWAIKQESLITPSQWKHTKVANPKWKKDAYSWPVLPDGNWNKDYDWPLEGVLLSNVSPPNRKERKNSEDEVLRLKVCQNGEKNKNRFVYLVAPDFSNMQKDQKPKLLKFRRPKSKTDPAQKEQEKRQLEELELNMFLGKATSLLDLRFAARRLFDEKGKELRSLRGLKRHQVVYVSTGESWVDPRMTKSEQQRRQLLSKLSNDVSMIKAYCVLRNPQDMVLDLRNGAVLGSKLTLRNCSMINKERKELVQGGMQQSVDNPGQNSPENSSVDTYPIAEGLRSAHAQSHLNSDKKMHAKKYPWQQSSVSESAEQLPTEEIDQITSARSSKSEGRGKKSKQVGSTSQRFIFKDGFISPASNSDLVVGVTGLDLDNIGSNVEVQLCKKSLDDPVQQWELLEDGFICLKCNHKLVLGISLPPYKPGSDELVNFEDSAITIQHKRQHTYGRAHQKWFWDPVTYFIHAFKSQTSDKEITAANHVSICTHAVSGPEVLCQEGFIVDVPGISPSDPVVVCSSCAKVLRGIYQVNKAPDKWSFACAMGMPRKWGLKQRGSFAFLNGKVDLSTFEADTTLNHWSLQLEKLHQETSLRLLNREIRTSVPTQACRVLARRNGEGRLRQGELVIGTSVSGILEQCTQRLSLGAAARRLYTSDGMHILHMDQLIEWATANFFRAQQEESDWRTFENGNQAFEREEPEGNFNSPNLQQGDETNHSTEGTPDHTSNEVKLSEVAKKLRPPSGKKQKESDQKSSLEIPLSVILRYPIEVWVSCGENFIPPIVAERMMEDSLIGQIKRNADNLVLDTEKHVLRHMQGRRFKEMNPRELKPTRSPEYPILIEGGWQETTKTEAGKLEQVHKLEEKLSEQRPPPPFPKTKGINFNRELYRQPIKKRVMIYQKGDSVRKAAYVWGESIGEILADATVRLGMAKDARSLYNEEGMRITSFDAIERDCLLCVTSGETLKGRPKQSNMRMKANWAQVRKKKGPEGTEIKVTPRLQDSSPIGVDPFGPPGLAENPTTPSVAWEITDTD</sequence>
<accession>A0A6F9DJL5</accession>
<protein>
    <submittedName>
        <fullName evidence="3">Uncharacterized protein LOC104266468</fullName>
    </submittedName>
</protein>
<feature type="region of interest" description="Disordered" evidence="1">
    <location>
        <begin position="842"/>
        <end position="899"/>
    </location>
</feature>
<reference evidence="3" key="1">
    <citation type="submission" date="2020-04" db="EMBL/GenBank/DDBJ databases">
        <authorList>
            <person name="Neveu A P."/>
        </authorList>
    </citation>
    <scope>NUCLEOTIDE SEQUENCE</scope>
    <source>
        <tissue evidence="3">Whole embryo</tissue>
    </source>
</reference>
<dbReference type="PROSITE" id="PS50231">
    <property type="entry name" value="RICIN_B_LECTIN"/>
    <property type="match status" value="2"/>
</dbReference>
<dbReference type="PANTHER" id="PTHR46302:SF3">
    <property type="entry name" value="DOUBLECORTIN DOMAIN-CONTAINING PROTEIN 1"/>
    <property type="match status" value="1"/>
</dbReference>
<dbReference type="PANTHER" id="PTHR46302">
    <property type="entry name" value="DOUBLECORTIN DOMAIN-CONTAINING PROTEIN 1"/>
    <property type="match status" value="1"/>
</dbReference>
<dbReference type="GO" id="GO:1902412">
    <property type="term" value="P:regulation of mitotic cytokinesis"/>
    <property type="evidence" value="ECO:0007669"/>
    <property type="project" value="InterPro"/>
</dbReference>
<proteinExistence type="evidence at transcript level"/>
<evidence type="ECO:0000256" key="1">
    <source>
        <dbReference type="SAM" id="MobiDB-lite"/>
    </source>
</evidence>
<dbReference type="AlphaFoldDB" id="A0A6F9DJL5"/>
<feature type="compositionally biased region" description="Polar residues" evidence="1">
    <location>
        <begin position="109"/>
        <end position="124"/>
    </location>
</feature>
<dbReference type="InterPro" id="IPR035992">
    <property type="entry name" value="Ricin_B-like_lectins"/>
</dbReference>
<dbReference type="GO" id="GO:0030496">
    <property type="term" value="C:midbody"/>
    <property type="evidence" value="ECO:0007669"/>
    <property type="project" value="TreeGrafter"/>
</dbReference>
<dbReference type="InterPro" id="IPR057424">
    <property type="entry name" value="Ubiquitin_DCDC1"/>
</dbReference>
<feature type="region of interest" description="Disordered" evidence="1">
    <location>
        <begin position="102"/>
        <end position="130"/>
    </location>
</feature>
<dbReference type="SUPFAM" id="SSF50370">
    <property type="entry name" value="Ricin B-like lectins"/>
    <property type="match status" value="2"/>
</dbReference>
<dbReference type="SUPFAM" id="SSF89837">
    <property type="entry name" value="Doublecortin (DC)"/>
    <property type="match status" value="3"/>
</dbReference>
<feature type="domain" description="Doublecortin" evidence="2">
    <location>
        <begin position="226"/>
        <end position="335"/>
    </location>
</feature>
<feature type="region of interest" description="Disordered" evidence="1">
    <location>
        <begin position="1129"/>
        <end position="1176"/>
    </location>
</feature>
<dbReference type="Gene3D" id="2.80.10.50">
    <property type="match status" value="1"/>
</dbReference>
<dbReference type="InterPro" id="IPR043188">
    <property type="entry name" value="DCDC1"/>
</dbReference>